<name>A0A835M585_9MAGN</name>
<feature type="repeat" description="TPR" evidence="1">
    <location>
        <begin position="295"/>
        <end position="328"/>
    </location>
</feature>
<sequence>MESSFVSERIELAKLCSSRNWSKAIRVLDSLLSRCSITQDICPGSALSCLGKEEEALIVWEQGHGYAVRQSTDLKQLVELEELLARAKQNKPIVSEQHIKESSDPIVSVCDLGTKTHSVSNGSLENGSRSSGTYQVSSISSATSGAISKPDDTSGVIRKLNDTSGVISKSDDTSGAISTPNDTSGVIIKPNDTSGVSSKPKDVSESHKKQTTASEMDKKSSGSSEICIKSIDASAIHMKISDGSKRIQKSNGISKTTSISLDFRLSRGIAWVNEGNYAQAISIFDKILKDNPTYPEALIGRGTAYAFQRELNSAITDFTEAIKSNPSAGEAWKRRGQARAALGESVEARLLHTTLRICGLINYTAIFIWGASLLNRVSDHYSPDFHSSATFKAIEDLTKALEFEPNSPDVLHERGNLVTLLL</sequence>
<dbReference type="SUPFAM" id="SSF48452">
    <property type="entry name" value="TPR-like"/>
    <property type="match status" value="1"/>
</dbReference>
<dbReference type="OrthoDB" id="1926212at2759"/>
<gene>
    <name evidence="3" type="ORF">IFM89_007981</name>
</gene>
<feature type="compositionally biased region" description="Polar residues" evidence="2">
    <location>
        <begin position="118"/>
        <end position="136"/>
    </location>
</feature>
<feature type="compositionally biased region" description="Basic and acidic residues" evidence="2">
    <location>
        <begin position="199"/>
        <end position="208"/>
    </location>
</feature>
<dbReference type="InterPro" id="IPR019734">
    <property type="entry name" value="TPR_rpt"/>
</dbReference>
<evidence type="ECO:0000313" key="4">
    <source>
        <dbReference type="Proteomes" id="UP000631114"/>
    </source>
</evidence>
<dbReference type="GO" id="GO:0045892">
    <property type="term" value="P:negative regulation of DNA-templated transcription"/>
    <property type="evidence" value="ECO:0007669"/>
    <property type="project" value="InterPro"/>
</dbReference>
<protein>
    <submittedName>
        <fullName evidence="3">Uncharacterized protein</fullName>
    </submittedName>
</protein>
<accession>A0A835M585</accession>
<keyword evidence="4" id="KW-1185">Reference proteome</keyword>
<evidence type="ECO:0000313" key="3">
    <source>
        <dbReference type="EMBL" id="KAF9619660.1"/>
    </source>
</evidence>
<evidence type="ECO:0000256" key="2">
    <source>
        <dbReference type="SAM" id="MobiDB-lite"/>
    </source>
</evidence>
<reference evidence="3 4" key="1">
    <citation type="submission" date="2020-10" db="EMBL/GenBank/DDBJ databases">
        <title>The Coptis chinensis genome and diversification of protoberbering-type alkaloids.</title>
        <authorList>
            <person name="Wang B."/>
            <person name="Shu S."/>
            <person name="Song C."/>
            <person name="Liu Y."/>
        </authorList>
    </citation>
    <scope>NUCLEOTIDE SEQUENCE [LARGE SCALE GENOMIC DNA]</scope>
    <source>
        <strain evidence="3">HL-2020</strain>
        <tissue evidence="3">Leaf</tissue>
    </source>
</reference>
<dbReference type="AlphaFoldDB" id="A0A835M585"/>
<dbReference type="SMART" id="SM00028">
    <property type="entry name" value="TPR"/>
    <property type="match status" value="2"/>
</dbReference>
<proteinExistence type="predicted"/>
<feature type="region of interest" description="Disordered" evidence="2">
    <location>
        <begin position="118"/>
        <end position="221"/>
    </location>
</feature>
<feature type="repeat" description="TPR" evidence="1">
    <location>
        <begin position="261"/>
        <end position="294"/>
    </location>
</feature>
<dbReference type="InterPro" id="IPR011990">
    <property type="entry name" value="TPR-like_helical_dom_sf"/>
</dbReference>
<dbReference type="PANTHER" id="PTHR44749:SF1">
    <property type="entry name" value="TETRATRICOPEPTIDE-LIKE HELICAL DOMAIN-CONTAINING PROTEIN"/>
    <property type="match status" value="1"/>
</dbReference>
<dbReference type="Proteomes" id="UP000631114">
    <property type="component" value="Unassembled WGS sequence"/>
</dbReference>
<dbReference type="PROSITE" id="PS50005">
    <property type="entry name" value="TPR"/>
    <property type="match status" value="2"/>
</dbReference>
<dbReference type="PANTHER" id="PTHR44749">
    <property type="entry name" value="SUPPRESSOR OF RPS4-RLD 1"/>
    <property type="match status" value="1"/>
</dbReference>
<comment type="caution">
    <text evidence="3">The sequence shown here is derived from an EMBL/GenBank/DDBJ whole genome shotgun (WGS) entry which is preliminary data.</text>
</comment>
<dbReference type="EMBL" id="JADFTS010000002">
    <property type="protein sequence ID" value="KAF9619660.1"/>
    <property type="molecule type" value="Genomic_DNA"/>
</dbReference>
<feature type="compositionally biased region" description="Polar residues" evidence="2">
    <location>
        <begin position="162"/>
        <end position="184"/>
    </location>
</feature>
<dbReference type="Pfam" id="PF13432">
    <property type="entry name" value="TPR_16"/>
    <property type="match status" value="1"/>
</dbReference>
<organism evidence="3 4">
    <name type="scientific">Coptis chinensis</name>
    <dbReference type="NCBI Taxonomy" id="261450"/>
    <lineage>
        <taxon>Eukaryota</taxon>
        <taxon>Viridiplantae</taxon>
        <taxon>Streptophyta</taxon>
        <taxon>Embryophyta</taxon>
        <taxon>Tracheophyta</taxon>
        <taxon>Spermatophyta</taxon>
        <taxon>Magnoliopsida</taxon>
        <taxon>Ranunculales</taxon>
        <taxon>Ranunculaceae</taxon>
        <taxon>Coptidoideae</taxon>
        <taxon>Coptis</taxon>
    </lineage>
</organism>
<dbReference type="Gene3D" id="1.25.40.10">
    <property type="entry name" value="Tetratricopeptide repeat domain"/>
    <property type="match status" value="1"/>
</dbReference>
<feature type="compositionally biased region" description="Low complexity" evidence="2">
    <location>
        <begin position="137"/>
        <end position="148"/>
    </location>
</feature>
<dbReference type="InterPro" id="IPR044650">
    <property type="entry name" value="SRFR1-like"/>
</dbReference>
<keyword evidence="1" id="KW-0802">TPR repeat</keyword>
<evidence type="ECO:0000256" key="1">
    <source>
        <dbReference type="PROSITE-ProRule" id="PRU00339"/>
    </source>
</evidence>